<dbReference type="RefSeq" id="WP_054521480.1">
    <property type="nucleotide sequence ID" value="NZ_LGKO01000004.1"/>
</dbReference>
<evidence type="ECO:0000313" key="1">
    <source>
        <dbReference type="EMBL" id="KPL83100.1"/>
    </source>
</evidence>
<evidence type="ECO:0000313" key="2">
    <source>
        <dbReference type="Proteomes" id="UP000050544"/>
    </source>
</evidence>
<reference evidence="1 2" key="1">
    <citation type="submission" date="2015-07" db="EMBL/GenBank/DDBJ databases">
        <title>Whole genome sequence of Thermanaerothrix daxensis DSM 23592.</title>
        <authorList>
            <person name="Hemp J."/>
            <person name="Ward L.M."/>
            <person name="Pace L.A."/>
            <person name="Fischer W.W."/>
        </authorList>
    </citation>
    <scope>NUCLEOTIDE SEQUENCE [LARGE SCALE GENOMIC DNA]</scope>
    <source>
        <strain evidence="1 2">GNS-1</strain>
    </source>
</reference>
<organism evidence="1 2">
    <name type="scientific">Thermanaerothrix daxensis</name>
    <dbReference type="NCBI Taxonomy" id="869279"/>
    <lineage>
        <taxon>Bacteria</taxon>
        <taxon>Bacillati</taxon>
        <taxon>Chloroflexota</taxon>
        <taxon>Anaerolineae</taxon>
        <taxon>Anaerolineales</taxon>
        <taxon>Anaerolineaceae</taxon>
        <taxon>Thermanaerothrix</taxon>
    </lineage>
</organism>
<dbReference type="AlphaFoldDB" id="A0A0P6Y1W7"/>
<accession>A0A0P6Y1W7</accession>
<proteinExistence type="predicted"/>
<dbReference type="Proteomes" id="UP000050544">
    <property type="component" value="Unassembled WGS sequence"/>
</dbReference>
<name>A0A0P6Y1W7_9CHLR</name>
<gene>
    <name evidence="1" type="ORF">SE15_07395</name>
</gene>
<keyword evidence="2" id="KW-1185">Reference proteome</keyword>
<dbReference type="OrthoDB" id="166368at2"/>
<dbReference type="EMBL" id="LGKO01000004">
    <property type="protein sequence ID" value="KPL83100.1"/>
    <property type="molecule type" value="Genomic_DNA"/>
</dbReference>
<protein>
    <submittedName>
        <fullName evidence="1">Uncharacterized protein</fullName>
    </submittedName>
</protein>
<dbReference type="STRING" id="869279.SE15_07395"/>
<comment type="caution">
    <text evidence="1">The sequence shown here is derived from an EMBL/GenBank/DDBJ whole genome shotgun (WGS) entry which is preliminary data.</text>
</comment>
<sequence>MPRHTQQSQHTFVIRFWWERGWGDTGREMGWRGRIEHVQSGEGMTFQEVHQLLVFIEGFLAPLSSLTKDQGSG</sequence>